<dbReference type="RefSeq" id="WP_183789669.1">
    <property type="nucleotide sequence ID" value="NZ_JACIDU010000002.1"/>
</dbReference>
<evidence type="ECO:0000313" key="3">
    <source>
        <dbReference type="Proteomes" id="UP000584824"/>
    </source>
</evidence>
<evidence type="ECO:0000313" key="2">
    <source>
        <dbReference type="EMBL" id="MBB4102085.1"/>
    </source>
</evidence>
<dbReference type="Proteomes" id="UP000584824">
    <property type="component" value="Unassembled WGS sequence"/>
</dbReference>
<keyword evidence="1" id="KW-1133">Transmembrane helix</keyword>
<keyword evidence="1" id="KW-0472">Membrane</keyword>
<gene>
    <name evidence="2" type="ORF">GGQ66_000613</name>
</gene>
<dbReference type="AlphaFoldDB" id="A0A7W6JYW1"/>
<reference evidence="2 3" key="1">
    <citation type="submission" date="2020-08" db="EMBL/GenBank/DDBJ databases">
        <title>Genomic Encyclopedia of Type Strains, Phase IV (KMG-IV): sequencing the most valuable type-strain genomes for metagenomic binning, comparative biology and taxonomic classification.</title>
        <authorList>
            <person name="Goeker M."/>
        </authorList>
    </citation>
    <scope>NUCLEOTIDE SEQUENCE [LARGE SCALE GENOMIC DNA]</scope>
    <source>
        <strain evidence="2 3">DSM 26385</strain>
    </source>
</reference>
<keyword evidence="1" id="KW-0812">Transmembrane</keyword>
<proteinExistence type="predicted"/>
<name>A0A7W6JYW1_9HYPH</name>
<organism evidence="2 3">
    <name type="scientific">Allorhizobium borbori</name>
    <dbReference type="NCBI Taxonomy" id="485907"/>
    <lineage>
        <taxon>Bacteria</taxon>
        <taxon>Pseudomonadati</taxon>
        <taxon>Pseudomonadota</taxon>
        <taxon>Alphaproteobacteria</taxon>
        <taxon>Hyphomicrobiales</taxon>
        <taxon>Rhizobiaceae</taxon>
        <taxon>Rhizobium/Agrobacterium group</taxon>
        <taxon>Allorhizobium</taxon>
    </lineage>
</organism>
<feature type="transmembrane region" description="Helical" evidence="1">
    <location>
        <begin position="35"/>
        <end position="53"/>
    </location>
</feature>
<evidence type="ECO:0000256" key="1">
    <source>
        <dbReference type="SAM" id="Phobius"/>
    </source>
</evidence>
<sequence>MRRSAIIRHRVMAVMIAVAVPAAAAIVNGQLDVEFIVLGALTGFAYWYWGPTWPPL</sequence>
<accession>A0A7W6JYW1</accession>
<comment type="caution">
    <text evidence="2">The sequence shown here is derived from an EMBL/GenBank/DDBJ whole genome shotgun (WGS) entry which is preliminary data.</text>
</comment>
<protein>
    <submittedName>
        <fullName evidence="2">Uncharacterized protein</fullName>
    </submittedName>
</protein>
<keyword evidence="3" id="KW-1185">Reference proteome</keyword>
<dbReference type="EMBL" id="JACIDU010000002">
    <property type="protein sequence ID" value="MBB4102085.1"/>
    <property type="molecule type" value="Genomic_DNA"/>
</dbReference>